<dbReference type="Proteomes" id="UP000257706">
    <property type="component" value="Unassembled WGS sequence"/>
</dbReference>
<accession>A0A3B9II80</accession>
<evidence type="ECO:0000313" key="2">
    <source>
        <dbReference type="EMBL" id="HAE47505.1"/>
    </source>
</evidence>
<dbReference type="EMBL" id="DMAI01000135">
    <property type="protein sequence ID" value="HAE47505.1"/>
    <property type="molecule type" value="Genomic_DNA"/>
</dbReference>
<protein>
    <recommendedName>
        <fullName evidence="1">IrrE N-terminal-like domain-containing protein</fullName>
    </recommendedName>
</protein>
<sequence>MTVVPPMPCRASKAVIQEAAEKYAGKINFLPGDDLFDLVHRMGGRIRFREFATPQPRESIHVRAPDDFDLYLPFETTPARDRFTIGHELGHLLLHYPVVKKAHQGATVEMAATRYLPDNPSPDVERCEWEANWFAAAFLMPSGPFADLWRETHGDRGAVAQRFFVSRQAAENRARSLGLA</sequence>
<dbReference type="PANTHER" id="PTHR43236:SF2">
    <property type="entry name" value="BLL0069 PROTEIN"/>
    <property type="match status" value="1"/>
</dbReference>
<dbReference type="Gene3D" id="1.10.10.2910">
    <property type="match status" value="1"/>
</dbReference>
<name>A0A3B9II80_9PROT</name>
<evidence type="ECO:0000259" key="1">
    <source>
        <dbReference type="Pfam" id="PF06114"/>
    </source>
</evidence>
<gene>
    <name evidence="2" type="ORF">DCK97_08805</name>
</gene>
<comment type="caution">
    <text evidence="2">The sequence shown here is derived from an EMBL/GenBank/DDBJ whole genome shotgun (WGS) entry which is preliminary data.</text>
</comment>
<reference evidence="2 3" key="1">
    <citation type="journal article" date="2018" name="Nat. Biotechnol.">
        <title>A standardized bacterial taxonomy based on genome phylogeny substantially revises the tree of life.</title>
        <authorList>
            <person name="Parks D.H."/>
            <person name="Chuvochina M."/>
            <person name="Waite D.W."/>
            <person name="Rinke C."/>
            <person name="Skarshewski A."/>
            <person name="Chaumeil P.A."/>
            <person name="Hugenholtz P."/>
        </authorList>
    </citation>
    <scope>NUCLEOTIDE SEQUENCE [LARGE SCALE GENOMIC DNA]</scope>
    <source>
        <strain evidence="2">UBA8739</strain>
    </source>
</reference>
<organism evidence="2 3">
    <name type="scientific">Tistrella mobilis</name>
    <dbReference type="NCBI Taxonomy" id="171437"/>
    <lineage>
        <taxon>Bacteria</taxon>
        <taxon>Pseudomonadati</taxon>
        <taxon>Pseudomonadota</taxon>
        <taxon>Alphaproteobacteria</taxon>
        <taxon>Geminicoccales</taxon>
        <taxon>Geminicoccaceae</taxon>
        <taxon>Tistrella</taxon>
    </lineage>
</organism>
<dbReference type="InterPro" id="IPR010359">
    <property type="entry name" value="IrrE_HExxH"/>
</dbReference>
<proteinExistence type="predicted"/>
<dbReference type="PANTHER" id="PTHR43236">
    <property type="entry name" value="ANTITOXIN HIGA1"/>
    <property type="match status" value="1"/>
</dbReference>
<dbReference type="Pfam" id="PF06114">
    <property type="entry name" value="Peptidase_M78"/>
    <property type="match status" value="1"/>
</dbReference>
<evidence type="ECO:0000313" key="3">
    <source>
        <dbReference type="Proteomes" id="UP000257706"/>
    </source>
</evidence>
<dbReference type="InterPro" id="IPR052345">
    <property type="entry name" value="Rad_response_metalloprotease"/>
</dbReference>
<dbReference type="AlphaFoldDB" id="A0A3B9II80"/>
<feature type="domain" description="IrrE N-terminal-like" evidence="1">
    <location>
        <begin position="75"/>
        <end position="174"/>
    </location>
</feature>